<keyword evidence="2" id="KW-0472">Membrane</keyword>
<protein>
    <submittedName>
        <fullName evidence="3">Uncharacterized protein</fullName>
    </submittedName>
</protein>
<feature type="region of interest" description="Disordered" evidence="1">
    <location>
        <begin position="163"/>
        <end position="188"/>
    </location>
</feature>
<reference evidence="3" key="1">
    <citation type="journal article" date="2020" name="Nature">
        <title>Giant virus diversity and host interactions through global metagenomics.</title>
        <authorList>
            <person name="Schulz F."/>
            <person name="Roux S."/>
            <person name="Paez-Espino D."/>
            <person name="Jungbluth S."/>
            <person name="Walsh D.A."/>
            <person name="Denef V.J."/>
            <person name="McMahon K.D."/>
            <person name="Konstantinidis K.T."/>
            <person name="Eloe-Fadrosh E.A."/>
            <person name="Kyrpides N.C."/>
            <person name="Woyke T."/>
        </authorList>
    </citation>
    <scope>NUCLEOTIDE SEQUENCE</scope>
    <source>
        <strain evidence="3">GVMAG-S-1062768-28</strain>
    </source>
</reference>
<dbReference type="EMBL" id="MN740696">
    <property type="protein sequence ID" value="QHU08325.1"/>
    <property type="molecule type" value="Genomic_DNA"/>
</dbReference>
<feature type="compositionally biased region" description="Polar residues" evidence="1">
    <location>
        <begin position="163"/>
        <end position="186"/>
    </location>
</feature>
<evidence type="ECO:0000313" key="3">
    <source>
        <dbReference type="EMBL" id="QHU08325.1"/>
    </source>
</evidence>
<keyword evidence="2" id="KW-0812">Transmembrane</keyword>
<dbReference type="AlphaFoldDB" id="A0A6C0JRD1"/>
<keyword evidence="2" id="KW-1133">Transmembrane helix</keyword>
<name>A0A6C0JRD1_9ZZZZ</name>
<evidence type="ECO:0000256" key="2">
    <source>
        <dbReference type="SAM" id="Phobius"/>
    </source>
</evidence>
<accession>A0A6C0JRD1</accession>
<feature type="transmembrane region" description="Helical" evidence="2">
    <location>
        <begin position="73"/>
        <end position="96"/>
    </location>
</feature>
<proteinExistence type="predicted"/>
<feature type="transmembrane region" description="Helical" evidence="2">
    <location>
        <begin position="7"/>
        <end position="28"/>
    </location>
</feature>
<organism evidence="3">
    <name type="scientific">viral metagenome</name>
    <dbReference type="NCBI Taxonomy" id="1070528"/>
    <lineage>
        <taxon>unclassified sequences</taxon>
        <taxon>metagenomes</taxon>
        <taxon>organismal metagenomes</taxon>
    </lineage>
</organism>
<sequence length="211" mass="22262">MDDSTKYLLDIIFLVVLVGLIIGAYYVFKNSIAGKVFGDVFGDIDGFLGWAGAQAKACVNDGVTSSGCTVGPWAIGAGILYAIFSLLGVLGIPGLLKSKLAKIAESSEATKDIVSTDNISNIIKDETAALEKDPVRSKMSDDAKKLDIQLHANKDLTDAVRTTLSGNDPTTGQDAVNAGRETQTSIKGGYSDVTNAEVEKNDANAEIPEDW</sequence>
<evidence type="ECO:0000256" key="1">
    <source>
        <dbReference type="SAM" id="MobiDB-lite"/>
    </source>
</evidence>